<proteinExistence type="predicted"/>
<reference evidence="1 2" key="1">
    <citation type="submission" date="2018-06" db="EMBL/GenBank/DDBJ databases">
        <authorList>
            <consortium name="Pathogen Informatics"/>
            <person name="Doyle S."/>
        </authorList>
    </citation>
    <scope>NUCLEOTIDE SEQUENCE [LARGE SCALE GENOMIC DNA]</scope>
    <source>
        <strain evidence="1 2">NCTC13093</strain>
    </source>
</reference>
<evidence type="ECO:0000313" key="2">
    <source>
        <dbReference type="Proteomes" id="UP000250086"/>
    </source>
</evidence>
<gene>
    <name evidence="1" type="ORF">NCTC13093_02088</name>
</gene>
<accession>A0A2X0VSD0</accession>
<dbReference type="EMBL" id="UAPV01000001">
    <property type="protein sequence ID" value="SPT70670.1"/>
    <property type="molecule type" value="Genomic_DNA"/>
</dbReference>
<name>A0A2X0VSD0_9GAMM</name>
<dbReference type="AlphaFoldDB" id="A0A2X0VSD0"/>
<dbReference type="RefSeq" id="WP_146740844.1">
    <property type="nucleotide sequence ID" value="NZ_UAPV01000001.1"/>
</dbReference>
<dbReference type="Proteomes" id="UP000250086">
    <property type="component" value="Unassembled WGS sequence"/>
</dbReference>
<evidence type="ECO:0000313" key="1">
    <source>
        <dbReference type="EMBL" id="SPT70670.1"/>
    </source>
</evidence>
<organism evidence="1 2">
    <name type="scientific">Anaerobiospirillum thomasii</name>
    <dbReference type="NCBI Taxonomy" id="179995"/>
    <lineage>
        <taxon>Bacteria</taxon>
        <taxon>Pseudomonadati</taxon>
        <taxon>Pseudomonadota</taxon>
        <taxon>Gammaproteobacteria</taxon>
        <taxon>Aeromonadales</taxon>
        <taxon>Succinivibrionaceae</taxon>
        <taxon>Anaerobiospirillum</taxon>
    </lineage>
</organism>
<protein>
    <submittedName>
        <fullName evidence="1">Uncharacterized protein</fullName>
    </submittedName>
</protein>
<keyword evidence="2" id="KW-1185">Reference proteome</keyword>
<sequence>MNKFTQYTHDFNSYQILTEPHSAQNKAIWSLAVNLVFENSADFNGYAAAVAHEHILNNIDIDKAQRAIESHYTSERNMNVNKESSALDIICMRAVHILSYKAFTLSPALFANIQNILFENIEYKGSNSIEDSFHKSNHQYVFIGTHKIDKRLCSLIDSEKAFVCDKCSPNQCLEHLALFACDLLSIKTHDFAHRLASLIFVIQYARTFGFNLQHHVSDTNNSLNTIMHKPNALSDKRAEQNLLPMYRFLSTLFLIKARF</sequence>